<feature type="domain" description="Cytochrome b561 bacterial/Ni-hydrogenase" evidence="7">
    <location>
        <begin position="17"/>
        <end position="187"/>
    </location>
</feature>
<sequence length="240" mass="25675">MCLAVPGGAEWQKRVRVWDLPTRVFHWSLVALVAGAAISGFIGGNAMVWHGRFGIAIVGLLVFRIVWGFAGSTYARFSQFVRGPAAIRDTLQGRWQGLGHNPLGALSVLGLLTVLAAQAASGLFGNDDIAFNGYFYNLVSKSTSDRLTALHSLNAWLVGALVALHLGAITFYVRVKKEDLVRPMLRGWKERSDQSEESLSGGGFVAFIVALVLALAAAWFATGTWISAPPPPPPSAAPAF</sequence>
<keyword evidence="4 6" id="KW-1133">Transmembrane helix</keyword>
<evidence type="ECO:0000256" key="5">
    <source>
        <dbReference type="ARBA" id="ARBA00023136"/>
    </source>
</evidence>
<comment type="subcellular location">
    <subcellularLocation>
        <location evidence="1">Cell membrane</location>
        <topology evidence="1">Multi-pass membrane protein</topology>
    </subcellularLocation>
</comment>
<dbReference type="PANTHER" id="PTHR30485">
    <property type="entry name" value="NI/FE-HYDROGENASE 1 B-TYPE CYTOCHROME SUBUNIT"/>
    <property type="match status" value="1"/>
</dbReference>
<dbReference type="GO" id="GO:0005886">
    <property type="term" value="C:plasma membrane"/>
    <property type="evidence" value="ECO:0007669"/>
    <property type="project" value="UniProtKB-SubCell"/>
</dbReference>
<feature type="transmembrane region" description="Helical" evidence="6">
    <location>
        <begin position="49"/>
        <end position="70"/>
    </location>
</feature>
<dbReference type="AlphaFoldDB" id="A0A497XBC4"/>
<gene>
    <name evidence="8" type="ORF">DFR35_2187</name>
</gene>
<feature type="transmembrane region" description="Helical" evidence="6">
    <location>
        <begin position="103"/>
        <end position="124"/>
    </location>
</feature>
<feature type="transmembrane region" description="Helical" evidence="6">
    <location>
        <begin position="199"/>
        <end position="221"/>
    </location>
</feature>
<evidence type="ECO:0000256" key="2">
    <source>
        <dbReference type="ARBA" id="ARBA00022475"/>
    </source>
</evidence>
<dbReference type="Pfam" id="PF01292">
    <property type="entry name" value="Ni_hydr_CYTB"/>
    <property type="match status" value="1"/>
</dbReference>
<dbReference type="GO" id="GO:0009055">
    <property type="term" value="F:electron transfer activity"/>
    <property type="evidence" value="ECO:0007669"/>
    <property type="project" value="InterPro"/>
</dbReference>
<evidence type="ECO:0000259" key="7">
    <source>
        <dbReference type="Pfam" id="PF01292"/>
    </source>
</evidence>
<comment type="caution">
    <text evidence="8">The sequence shown here is derived from an EMBL/GenBank/DDBJ whole genome shotgun (WGS) entry which is preliminary data.</text>
</comment>
<reference evidence="8 9" key="1">
    <citation type="submission" date="2018-10" db="EMBL/GenBank/DDBJ databases">
        <title>Genomic Encyclopedia of Type Strains, Phase IV (KMG-IV): sequencing the most valuable type-strain genomes for metagenomic binning, comparative biology and taxonomic classification.</title>
        <authorList>
            <person name="Goeker M."/>
        </authorList>
    </citation>
    <scope>NUCLEOTIDE SEQUENCE [LARGE SCALE GENOMIC DNA]</scope>
    <source>
        <strain evidence="8 9">DSM 26916</strain>
    </source>
</reference>
<evidence type="ECO:0000256" key="6">
    <source>
        <dbReference type="SAM" id="Phobius"/>
    </source>
</evidence>
<evidence type="ECO:0000256" key="1">
    <source>
        <dbReference type="ARBA" id="ARBA00004651"/>
    </source>
</evidence>
<organism evidence="8 9">
    <name type="scientific">Sulfurisoma sediminicola</name>
    <dbReference type="NCBI Taxonomy" id="1381557"/>
    <lineage>
        <taxon>Bacteria</taxon>
        <taxon>Pseudomonadati</taxon>
        <taxon>Pseudomonadota</taxon>
        <taxon>Betaproteobacteria</taxon>
        <taxon>Nitrosomonadales</taxon>
        <taxon>Sterolibacteriaceae</taxon>
        <taxon>Sulfurisoma</taxon>
    </lineage>
</organism>
<feature type="transmembrane region" description="Helical" evidence="6">
    <location>
        <begin position="24"/>
        <end position="43"/>
    </location>
</feature>
<dbReference type="InterPro" id="IPR051542">
    <property type="entry name" value="Hydrogenase_cytochrome"/>
</dbReference>
<evidence type="ECO:0000256" key="4">
    <source>
        <dbReference type="ARBA" id="ARBA00022989"/>
    </source>
</evidence>
<name>A0A497XBC4_9PROT</name>
<keyword evidence="9" id="KW-1185">Reference proteome</keyword>
<dbReference type="PANTHER" id="PTHR30485:SF2">
    <property type="entry name" value="BLL0597 PROTEIN"/>
    <property type="match status" value="1"/>
</dbReference>
<dbReference type="GO" id="GO:0020037">
    <property type="term" value="F:heme binding"/>
    <property type="evidence" value="ECO:0007669"/>
    <property type="project" value="TreeGrafter"/>
</dbReference>
<dbReference type="EMBL" id="RCCI01000006">
    <property type="protein sequence ID" value="RLJ63559.1"/>
    <property type="molecule type" value="Genomic_DNA"/>
</dbReference>
<evidence type="ECO:0000313" key="8">
    <source>
        <dbReference type="EMBL" id="RLJ63559.1"/>
    </source>
</evidence>
<keyword evidence="2" id="KW-1003">Cell membrane</keyword>
<accession>A0A497XBC4</accession>
<dbReference type="RefSeq" id="WP_121242377.1">
    <property type="nucleotide sequence ID" value="NZ_BHVV01000003.1"/>
</dbReference>
<proteinExistence type="predicted"/>
<dbReference type="SUPFAM" id="SSF81342">
    <property type="entry name" value="Transmembrane di-heme cytochromes"/>
    <property type="match status" value="1"/>
</dbReference>
<evidence type="ECO:0000313" key="9">
    <source>
        <dbReference type="Proteomes" id="UP000268908"/>
    </source>
</evidence>
<dbReference type="InterPro" id="IPR016174">
    <property type="entry name" value="Di-haem_cyt_TM"/>
</dbReference>
<protein>
    <submittedName>
        <fullName evidence="8">Cytochrome b</fullName>
    </submittedName>
</protein>
<feature type="transmembrane region" description="Helical" evidence="6">
    <location>
        <begin position="155"/>
        <end position="175"/>
    </location>
</feature>
<keyword evidence="5 6" id="KW-0472">Membrane</keyword>
<dbReference type="Gene3D" id="1.20.950.20">
    <property type="entry name" value="Transmembrane di-heme cytochromes, Chain C"/>
    <property type="match status" value="1"/>
</dbReference>
<evidence type="ECO:0000256" key="3">
    <source>
        <dbReference type="ARBA" id="ARBA00022692"/>
    </source>
</evidence>
<dbReference type="InterPro" id="IPR011577">
    <property type="entry name" value="Cyt_b561_bac/Ni-Hgenase"/>
</dbReference>
<dbReference type="Proteomes" id="UP000268908">
    <property type="component" value="Unassembled WGS sequence"/>
</dbReference>
<dbReference type="GO" id="GO:0022904">
    <property type="term" value="P:respiratory electron transport chain"/>
    <property type="evidence" value="ECO:0007669"/>
    <property type="project" value="InterPro"/>
</dbReference>
<dbReference type="OrthoDB" id="196472at2"/>
<keyword evidence="3 6" id="KW-0812">Transmembrane</keyword>